<evidence type="ECO:0000313" key="2">
    <source>
        <dbReference type="Proteomes" id="UP001165143"/>
    </source>
</evidence>
<proteinExistence type="predicted"/>
<name>A0A9W6URA9_9ACTN</name>
<gene>
    <name evidence="1" type="ORF">Kpho01_61200</name>
</gene>
<reference evidence="1" key="1">
    <citation type="submission" date="2023-02" db="EMBL/GenBank/DDBJ databases">
        <title>Kitasatospora phosalacinea NBRC 14362.</title>
        <authorList>
            <person name="Ichikawa N."/>
            <person name="Sato H."/>
            <person name="Tonouchi N."/>
        </authorList>
    </citation>
    <scope>NUCLEOTIDE SEQUENCE</scope>
    <source>
        <strain evidence="1">NBRC 14362</strain>
    </source>
</reference>
<sequence>MHPKIVAGILERAVNSSIGAEACVTAQGSPALQDELTFLARRALTTRGVLAEHPVPDELLAVAADLRATSPAPTPDPTAIAAVLTEAATWIETHGYGPAELLPRHDPQGAPNFAILLQDIVHAVTRVTGTDLPLRFDALTVIAQHLPVCGVTITDWEYNHNPRGADGALALLRGLAATAPLPSYTPLPTEPRPDRNPLRLDLTDLAPLATAVRTSTPATARTADERRDLTRIWQGVAAHAADTDPELASDCQARADILRAESA</sequence>
<accession>A0A9W6URA9</accession>
<evidence type="ECO:0000313" key="1">
    <source>
        <dbReference type="EMBL" id="GLW58109.1"/>
    </source>
</evidence>
<protein>
    <submittedName>
        <fullName evidence="1">Uncharacterized protein</fullName>
    </submittedName>
</protein>
<comment type="caution">
    <text evidence="1">The sequence shown here is derived from an EMBL/GenBank/DDBJ whole genome shotgun (WGS) entry which is preliminary data.</text>
</comment>
<dbReference type="OrthoDB" id="9999525at2"/>
<organism evidence="1 2">
    <name type="scientific">Kitasatospora phosalacinea</name>
    <dbReference type="NCBI Taxonomy" id="2065"/>
    <lineage>
        <taxon>Bacteria</taxon>
        <taxon>Bacillati</taxon>
        <taxon>Actinomycetota</taxon>
        <taxon>Actinomycetes</taxon>
        <taxon>Kitasatosporales</taxon>
        <taxon>Streptomycetaceae</taxon>
        <taxon>Kitasatospora</taxon>
    </lineage>
</organism>
<dbReference type="AlphaFoldDB" id="A0A9W6URA9"/>
<dbReference type="RefSeq" id="WP_033252902.1">
    <property type="nucleotide sequence ID" value="NZ_BSRX01000047.1"/>
</dbReference>
<dbReference type="EMBL" id="BSRX01000047">
    <property type="protein sequence ID" value="GLW58109.1"/>
    <property type="molecule type" value="Genomic_DNA"/>
</dbReference>
<dbReference type="Proteomes" id="UP001165143">
    <property type="component" value="Unassembled WGS sequence"/>
</dbReference>